<keyword evidence="2" id="KW-1003">Cell membrane</keyword>
<evidence type="ECO:0000259" key="10">
    <source>
        <dbReference type="PROSITE" id="PS50198"/>
    </source>
</evidence>
<feature type="domain" description="PpiC" evidence="10">
    <location>
        <begin position="329"/>
        <end position="425"/>
    </location>
</feature>
<keyword evidence="8" id="KW-0413">Isomerase</keyword>
<dbReference type="PROSITE" id="PS50198">
    <property type="entry name" value="PPIC_PPIASE_2"/>
    <property type="match status" value="1"/>
</dbReference>
<name>A0AAJ1IGX6_9SPIO</name>
<evidence type="ECO:0000256" key="7">
    <source>
        <dbReference type="ARBA" id="ARBA00042775"/>
    </source>
</evidence>
<dbReference type="Pfam" id="PF13624">
    <property type="entry name" value="SurA_N_3"/>
    <property type="match status" value="1"/>
</dbReference>
<protein>
    <recommendedName>
        <fullName evidence="6">Periplasmic chaperone PpiD</fullName>
    </recommendedName>
    <alternativeName>
        <fullName evidence="7">Periplasmic folding chaperone</fullName>
    </alternativeName>
</protein>
<keyword evidence="9" id="KW-1133">Transmembrane helix</keyword>
<sequence>MYAKLEVEAGRKKSARLQKLRFLLRQELQWKRTGGTGGGDGAGIVTPNMAVAAESPPRRKAPGDARILFALTEQGSHDNVCCQNFTAYFLPKELLMASRNQRRNHNKHANENVEILEKKRKSNPVMWVISIVILVVIIVTFIGAPLASNNSSSGNMVFGSYDGEEIVYYDGSFFSDQVNSIADNYRDQMTDANAYFIQFQVWRSAFDNTVYRTAAIKELKNSGVIVSSNSVDEAIVLYGPYMENGEFSENLYAQSSNTEKKYIRDRFEEDLYYSRFASDINSNPINLNEEKFLQEIASVEKTFRYTAFPFSSFPDDKVAEYGSENADLFRSIVLSKITVKSSEKDAEQIYEKLQDAPGMFTELAKTQSSDPYADKGGEMGSRYYYEMKNIINNDEALDEVFSLSTGEMSRIIEDDGSWVIYRCDKSPEYADMTLASDIAVVKDYMELYAKGVIEDYLVEEAENFAEFARSEGFTEAAADSALNVHNTNAFPIIYGNPSVYYYNQNIPVYTQPSVADDDSLNGASSNEYFLKTIDNLAMDEISEALILNDNVVIMQLVDSSEKSTDELQSVGGLISYAAQNWLGSQFEEFIYQSDKFEDNFAEVFSQIFSLN</sequence>
<evidence type="ECO:0000256" key="9">
    <source>
        <dbReference type="SAM" id="Phobius"/>
    </source>
</evidence>
<dbReference type="PANTHER" id="PTHR47529">
    <property type="entry name" value="PEPTIDYL-PROLYL CIS-TRANS ISOMERASE D"/>
    <property type="match status" value="1"/>
</dbReference>
<evidence type="ECO:0000313" key="12">
    <source>
        <dbReference type="Proteomes" id="UP001221217"/>
    </source>
</evidence>
<dbReference type="EMBL" id="JAQQAL010000022">
    <property type="protein sequence ID" value="MDC7227055.1"/>
    <property type="molecule type" value="Genomic_DNA"/>
</dbReference>
<keyword evidence="8" id="KW-0697">Rotamase</keyword>
<evidence type="ECO:0000313" key="11">
    <source>
        <dbReference type="EMBL" id="MDC7227055.1"/>
    </source>
</evidence>
<dbReference type="GO" id="GO:0003755">
    <property type="term" value="F:peptidyl-prolyl cis-trans isomerase activity"/>
    <property type="evidence" value="ECO:0007669"/>
    <property type="project" value="UniProtKB-KW"/>
</dbReference>
<keyword evidence="9" id="KW-0812">Transmembrane</keyword>
<comment type="caution">
    <text evidence="11">The sequence shown here is derived from an EMBL/GenBank/DDBJ whole genome shotgun (WGS) entry which is preliminary data.</text>
</comment>
<dbReference type="Proteomes" id="UP001221217">
    <property type="component" value="Unassembled WGS sequence"/>
</dbReference>
<evidence type="ECO:0000256" key="6">
    <source>
        <dbReference type="ARBA" id="ARBA00040743"/>
    </source>
</evidence>
<dbReference type="AlphaFoldDB" id="A0AAJ1IGX6"/>
<feature type="transmembrane region" description="Helical" evidence="9">
    <location>
        <begin position="125"/>
        <end position="147"/>
    </location>
</feature>
<keyword evidence="3" id="KW-0997">Cell inner membrane</keyword>
<accession>A0AAJ1IGX6</accession>
<dbReference type="InterPro" id="IPR046357">
    <property type="entry name" value="PPIase_dom_sf"/>
</dbReference>
<reference evidence="11 12" key="1">
    <citation type="submission" date="2022-12" db="EMBL/GenBank/DDBJ databases">
        <title>Metagenome assembled genome from gulf of manar.</title>
        <authorList>
            <person name="Kohli P."/>
            <person name="Pk S."/>
            <person name="Venkata Ramana C."/>
            <person name="Sasikala C."/>
        </authorList>
    </citation>
    <scope>NUCLEOTIDE SEQUENCE [LARGE SCALE GENOMIC DNA]</scope>
    <source>
        <strain evidence="11">JB008</strain>
    </source>
</reference>
<evidence type="ECO:0000256" key="1">
    <source>
        <dbReference type="ARBA" id="ARBA00004382"/>
    </source>
</evidence>
<gene>
    <name evidence="11" type="ORF">PQJ61_09860</name>
</gene>
<dbReference type="Gene3D" id="3.10.50.40">
    <property type="match status" value="1"/>
</dbReference>
<keyword evidence="4 9" id="KW-0472">Membrane</keyword>
<dbReference type="InterPro" id="IPR052029">
    <property type="entry name" value="PpiD_chaperone"/>
</dbReference>
<dbReference type="InterPro" id="IPR000297">
    <property type="entry name" value="PPIase_PpiC"/>
</dbReference>
<dbReference type="GO" id="GO:0005886">
    <property type="term" value="C:plasma membrane"/>
    <property type="evidence" value="ECO:0007669"/>
    <property type="project" value="UniProtKB-SubCell"/>
</dbReference>
<evidence type="ECO:0000256" key="8">
    <source>
        <dbReference type="PROSITE-ProRule" id="PRU00278"/>
    </source>
</evidence>
<keyword evidence="5" id="KW-0143">Chaperone</keyword>
<dbReference type="Pfam" id="PF00639">
    <property type="entry name" value="Rotamase"/>
    <property type="match status" value="1"/>
</dbReference>
<evidence type="ECO:0000256" key="5">
    <source>
        <dbReference type="ARBA" id="ARBA00023186"/>
    </source>
</evidence>
<evidence type="ECO:0000256" key="4">
    <source>
        <dbReference type="ARBA" id="ARBA00023136"/>
    </source>
</evidence>
<dbReference type="SUPFAM" id="SSF54534">
    <property type="entry name" value="FKBP-like"/>
    <property type="match status" value="1"/>
</dbReference>
<proteinExistence type="predicted"/>
<organism evidence="11 12">
    <name type="scientific">Candidatus Thalassospirochaeta sargassi</name>
    <dbReference type="NCBI Taxonomy" id="3119039"/>
    <lineage>
        <taxon>Bacteria</taxon>
        <taxon>Pseudomonadati</taxon>
        <taxon>Spirochaetota</taxon>
        <taxon>Spirochaetia</taxon>
        <taxon>Spirochaetales</taxon>
        <taxon>Spirochaetaceae</taxon>
        <taxon>Candidatus Thalassospirochaeta</taxon>
    </lineage>
</organism>
<evidence type="ECO:0000256" key="3">
    <source>
        <dbReference type="ARBA" id="ARBA00022519"/>
    </source>
</evidence>
<dbReference type="PANTHER" id="PTHR47529:SF1">
    <property type="entry name" value="PERIPLASMIC CHAPERONE PPID"/>
    <property type="match status" value="1"/>
</dbReference>
<comment type="subcellular location">
    <subcellularLocation>
        <location evidence="1">Cell inner membrane</location>
        <topology evidence="1">Single-pass type II membrane protein</topology>
        <orientation evidence="1">Periplasmic side</orientation>
    </subcellularLocation>
</comment>
<evidence type="ECO:0000256" key="2">
    <source>
        <dbReference type="ARBA" id="ARBA00022475"/>
    </source>
</evidence>